<evidence type="ECO:0000313" key="2">
    <source>
        <dbReference type="EMBL" id="BAS78422.1"/>
    </source>
</evidence>
<proteinExistence type="predicted"/>
<sequence length="122" mass="12427">MPDGYPLGLPAMLRRAAGRRSCAAASPVTARAAALLAAACAAVRARGPLRSQPRASRLPPSCTASSPTTAPPPASPQPPPALVHHHVARHCPAASHLVASHRRTATPRCQPPPGYFPCAAAA</sequence>
<reference evidence="2 3" key="2">
    <citation type="journal article" date="2013" name="Plant Cell Physiol.">
        <title>Rice Annotation Project Database (RAP-DB): an integrative and interactive database for rice genomics.</title>
        <authorList>
            <person name="Sakai H."/>
            <person name="Lee S.S."/>
            <person name="Tanaka T."/>
            <person name="Numa H."/>
            <person name="Kim J."/>
            <person name="Kawahara Y."/>
            <person name="Wakimoto H."/>
            <person name="Yang C.C."/>
            <person name="Iwamoto M."/>
            <person name="Abe T."/>
            <person name="Yamada Y."/>
            <person name="Muto A."/>
            <person name="Inokuchi H."/>
            <person name="Ikemura T."/>
            <person name="Matsumoto T."/>
            <person name="Sasaki T."/>
            <person name="Itoh T."/>
        </authorList>
    </citation>
    <scope>NUCLEOTIDE SEQUENCE [LARGE SCALE GENOMIC DNA]</scope>
    <source>
        <strain evidence="3">cv. Nipponbare</strain>
    </source>
</reference>
<dbReference type="Proteomes" id="UP000059680">
    <property type="component" value="Chromosome 2"/>
</dbReference>
<dbReference type="EMBL" id="AP014958">
    <property type="protein sequence ID" value="BAS78422.1"/>
    <property type="molecule type" value="Genomic_DNA"/>
</dbReference>
<name>A0A0P0VID0_ORYSJ</name>
<gene>
    <name evidence="2" type="ordered locus">Os02g0328000</name>
    <name evidence="2" type="ORF">OSNPB_020328000</name>
</gene>
<reference evidence="2 3" key="3">
    <citation type="journal article" date="2013" name="Rice">
        <title>Improvement of the Oryza sativa Nipponbare reference genome using next generation sequence and optical map data.</title>
        <authorList>
            <person name="Kawahara Y."/>
            <person name="de la Bastide M."/>
            <person name="Hamilton J.P."/>
            <person name="Kanamori H."/>
            <person name="McCombie W.R."/>
            <person name="Ouyang S."/>
            <person name="Schwartz D.C."/>
            <person name="Tanaka T."/>
            <person name="Wu J."/>
            <person name="Zhou S."/>
            <person name="Childs K.L."/>
            <person name="Davidson R.M."/>
            <person name="Lin H."/>
            <person name="Quesada-Ocampo L."/>
            <person name="Vaillancourt B."/>
            <person name="Sakai H."/>
            <person name="Lee S.S."/>
            <person name="Kim J."/>
            <person name="Numa H."/>
            <person name="Itoh T."/>
            <person name="Buell C.R."/>
            <person name="Matsumoto T."/>
        </authorList>
    </citation>
    <scope>NUCLEOTIDE SEQUENCE [LARGE SCALE GENOMIC DNA]</scope>
    <source>
        <strain evidence="3">cv. Nipponbare</strain>
    </source>
</reference>
<accession>A0A0P0VID0</accession>
<evidence type="ECO:0000256" key="1">
    <source>
        <dbReference type="SAM" id="MobiDB-lite"/>
    </source>
</evidence>
<dbReference type="AlphaFoldDB" id="A0A0P0VID0"/>
<dbReference type="PaxDb" id="39947-A0A0P0VID0"/>
<feature type="compositionally biased region" description="Low complexity" evidence="1">
    <location>
        <begin position="59"/>
        <end position="68"/>
    </location>
</feature>
<protein>
    <submittedName>
        <fullName evidence="2">Os02g0328000 protein</fullName>
    </submittedName>
</protein>
<reference evidence="3" key="1">
    <citation type="journal article" date="2005" name="Nature">
        <title>The map-based sequence of the rice genome.</title>
        <authorList>
            <consortium name="International rice genome sequencing project (IRGSP)"/>
            <person name="Matsumoto T."/>
            <person name="Wu J."/>
            <person name="Kanamori H."/>
            <person name="Katayose Y."/>
            <person name="Fujisawa M."/>
            <person name="Namiki N."/>
            <person name="Mizuno H."/>
            <person name="Yamamoto K."/>
            <person name="Antonio B.A."/>
            <person name="Baba T."/>
            <person name="Sakata K."/>
            <person name="Nagamura Y."/>
            <person name="Aoki H."/>
            <person name="Arikawa K."/>
            <person name="Arita K."/>
            <person name="Bito T."/>
            <person name="Chiden Y."/>
            <person name="Fujitsuka N."/>
            <person name="Fukunaka R."/>
            <person name="Hamada M."/>
            <person name="Harada C."/>
            <person name="Hayashi A."/>
            <person name="Hijishita S."/>
            <person name="Honda M."/>
            <person name="Hosokawa S."/>
            <person name="Ichikawa Y."/>
            <person name="Idonuma A."/>
            <person name="Iijima M."/>
            <person name="Ikeda M."/>
            <person name="Ikeno M."/>
            <person name="Ito K."/>
            <person name="Ito S."/>
            <person name="Ito T."/>
            <person name="Ito Y."/>
            <person name="Ito Y."/>
            <person name="Iwabuchi A."/>
            <person name="Kamiya K."/>
            <person name="Karasawa W."/>
            <person name="Kurita K."/>
            <person name="Katagiri S."/>
            <person name="Kikuta A."/>
            <person name="Kobayashi H."/>
            <person name="Kobayashi N."/>
            <person name="Machita K."/>
            <person name="Maehara T."/>
            <person name="Masukawa M."/>
            <person name="Mizubayashi T."/>
            <person name="Mukai Y."/>
            <person name="Nagasaki H."/>
            <person name="Nagata Y."/>
            <person name="Naito S."/>
            <person name="Nakashima M."/>
            <person name="Nakama Y."/>
            <person name="Nakamichi Y."/>
            <person name="Nakamura M."/>
            <person name="Meguro A."/>
            <person name="Negishi M."/>
            <person name="Ohta I."/>
            <person name="Ohta T."/>
            <person name="Okamoto M."/>
            <person name="Ono N."/>
            <person name="Saji S."/>
            <person name="Sakaguchi M."/>
            <person name="Sakai K."/>
            <person name="Shibata M."/>
            <person name="Shimokawa T."/>
            <person name="Song J."/>
            <person name="Takazaki Y."/>
            <person name="Terasawa K."/>
            <person name="Tsugane M."/>
            <person name="Tsuji K."/>
            <person name="Ueda S."/>
            <person name="Waki K."/>
            <person name="Yamagata H."/>
            <person name="Yamamoto M."/>
            <person name="Yamamoto S."/>
            <person name="Yamane H."/>
            <person name="Yoshiki S."/>
            <person name="Yoshihara R."/>
            <person name="Yukawa K."/>
            <person name="Zhong H."/>
            <person name="Yano M."/>
            <person name="Yuan Q."/>
            <person name="Ouyang S."/>
            <person name="Liu J."/>
            <person name="Jones K.M."/>
            <person name="Gansberger K."/>
            <person name="Moffat K."/>
            <person name="Hill J."/>
            <person name="Bera J."/>
            <person name="Fadrosh D."/>
            <person name="Jin S."/>
            <person name="Johri S."/>
            <person name="Kim M."/>
            <person name="Overton L."/>
            <person name="Reardon M."/>
            <person name="Tsitrin T."/>
            <person name="Vuong H."/>
            <person name="Weaver B."/>
            <person name="Ciecko A."/>
            <person name="Tallon L."/>
            <person name="Jackson J."/>
            <person name="Pai G."/>
            <person name="Aken S.V."/>
            <person name="Utterback T."/>
            <person name="Reidmuller S."/>
            <person name="Feldblyum T."/>
            <person name="Hsiao J."/>
            <person name="Zismann V."/>
            <person name="Iobst S."/>
            <person name="de Vazeille A.R."/>
            <person name="Buell C.R."/>
            <person name="Ying K."/>
            <person name="Li Y."/>
            <person name="Lu T."/>
            <person name="Huang Y."/>
            <person name="Zhao Q."/>
            <person name="Feng Q."/>
            <person name="Zhang L."/>
            <person name="Zhu J."/>
            <person name="Weng Q."/>
            <person name="Mu J."/>
            <person name="Lu Y."/>
            <person name="Fan D."/>
            <person name="Liu Y."/>
            <person name="Guan J."/>
            <person name="Zhang Y."/>
            <person name="Yu S."/>
            <person name="Liu X."/>
            <person name="Zhang Y."/>
            <person name="Hong G."/>
            <person name="Han B."/>
            <person name="Choisne N."/>
            <person name="Demange N."/>
            <person name="Orjeda G."/>
            <person name="Samain S."/>
            <person name="Cattolico L."/>
            <person name="Pelletier E."/>
            <person name="Couloux A."/>
            <person name="Segurens B."/>
            <person name="Wincker P."/>
            <person name="D'Hont A."/>
            <person name="Scarpelli C."/>
            <person name="Weissenbach J."/>
            <person name="Salanoubat M."/>
            <person name="Quetier F."/>
            <person name="Yu Y."/>
            <person name="Kim H.R."/>
            <person name="Rambo T."/>
            <person name="Currie J."/>
            <person name="Collura K."/>
            <person name="Luo M."/>
            <person name="Yang T."/>
            <person name="Ammiraju J.S.S."/>
            <person name="Engler F."/>
            <person name="Soderlund C."/>
            <person name="Wing R.A."/>
            <person name="Palmer L.E."/>
            <person name="de la Bastide M."/>
            <person name="Spiegel L."/>
            <person name="Nascimento L."/>
            <person name="Zutavern T."/>
            <person name="O'Shaughnessy A."/>
            <person name="Dike S."/>
            <person name="Dedhia N."/>
            <person name="Preston R."/>
            <person name="Balija V."/>
            <person name="McCombie W.R."/>
            <person name="Chow T."/>
            <person name="Chen H."/>
            <person name="Chung M."/>
            <person name="Chen C."/>
            <person name="Shaw J."/>
            <person name="Wu H."/>
            <person name="Hsiao K."/>
            <person name="Chao Y."/>
            <person name="Chu M."/>
            <person name="Cheng C."/>
            <person name="Hour A."/>
            <person name="Lee P."/>
            <person name="Lin S."/>
            <person name="Lin Y."/>
            <person name="Liou J."/>
            <person name="Liu S."/>
            <person name="Hsing Y."/>
            <person name="Raghuvanshi S."/>
            <person name="Mohanty A."/>
            <person name="Bharti A.K."/>
            <person name="Gaur A."/>
            <person name="Gupta V."/>
            <person name="Kumar D."/>
            <person name="Ravi V."/>
            <person name="Vij S."/>
            <person name="Kapur A."/>
            <person name="Khurana P."/>
            <person name="Khurana P."/>
            <person name="Khurana J.P."/>
            <person name="Tyagi A.K."/>
            <person name="Gaikwad K."/>
            <person name="Singh A."/>
            <person name="Dalal V."/>
            <person name="Srivastava S."/>
            <person name="Dixit A."/>
            <person name="Pal A.K."/>
            <person name="Ghazi I.A."/>
            <person name="Yadav M."/>
            <person name="Pandit A."/>
            <person name="Bhargava A."/>
            <person name="Sureshbabu K."/>
            <person name="Batra K."/>
            <person name="Sharma T.R."/>
            <person name="Mohapatra T."/>
            <person name="Singh N.K."/>
            <person name="Messing J."/>
            <person name="Nelson A.B."/>
            <person name="Fuks G."/>
            <person name="Kavchok S."/>
            <person name="Keizer G."/>
            <person name="Linton E."/>
            <person name="Llaca V."/>
            <person name="Song R."/>
            <person name="Tanyolac B."/>
            <person name="Young S."/>
            <person name="Ho-Il K."/>
            <person name="Hahn J.H."/>
            <person name="Sangsakoo G."/>
            <person name="Vanavichit A."/>
            <person name="de Mattos Luiz.A.T."/>
            <person name="Zimmer P.D."/>
            <person name="Malone G."/>
            <person name="Dellagostin O."/>
            <person name="de Oliveira A.C."/>
            <person name="Bevan M."/>
            <person name="Bancroft I."/>
            <person name="Minx P."/>
            <person name="Cordum H."/>
            <person name="Wilson R."/>
            <person name="Cheng Z."/>
            <person name="Jin W."/>
            <person name="Jiang J."/>
            <person name="Leong S.A."/>
            <person name="Iwama H."/>
            <person name="Gojobori T."/>
            <person name="Itoh T."/>
            <person name="Niimura Y."/>
            <person name="Fujii Y."/>
            <person name="Habara T."/>
            <person name="Sakai H."/>
            <person name="Sato Y."/>
            <person name="Wilson G."/>
            <person name="Kumar K."/>
            <person name="McCouch S."/>
            <person name="Juretic N."/>
            <person name="Hoen D."/>
            <person name="Wright S."/>
            <person name="Bruskiewich R."/>
            <person name="Bureau T."/>
            <person name="Miyao A."/>
            <person name="Hirochika H."/>
            <person name="Nishikawa T."/>
            <person name="Kadowaki K."/>
            <person name="Sugiura M."/>
            <person name="Burr B."/>
            <person name="Sasaki T."/>
        </authorList>
    </citation>
    <scope>NUCLEOTIDE SEQUENCE [LARGE SCALE GENOMIC DNA]</scope>
    <source>
        <strain evidence="3">cv. Nipponbare</strain>
    </source>
</reference>
<keyword evidence="3" id="KW-1185">Reference proteome</keyword>
<feature type="region of interest" description="Disordered" evidence="1">
    <location>
        <begin position="46"/>
        <end position="86"/>
    </location>
</feature>
<evidence type="ECO:0000313" key="3">
    <source>
        <dbReference type="Proteomes" id="UP000059680"/>
    </source>
</evidence>
<feature type="compositionally biased region" description="Pro residues" evidence="1">
    <location>
        <begin position="69"/>
        <end position="81"/>
    </location>
</feature>
<organism evidence="2 3">
    <name type="scientific">Oryza sativa subsp. japonica</name>
    <name type="common">Rice</name>
    <dbReference type="NCBI Taxonomy" id="39947"/>
    <lineage>
        <taxon>Eukaryota</taxon>
        <taxon>Viridiplantae</taxon>
        <taxon>Streptophyta</taxon>
        <taxon>Embryophyta</taxon>
        <taxon>Tracheophyta</taxon>
        <taxon>Spermatophyta</taxon>
        <taxon>Magnoliopsida</taxon>
        <taxon>Liliopsida</taxon>
        <taxon>Poales</taxon>
        <taxon>Poaceae</taxon>
        <taxon>BOP clade</taxon>
        <taxon>Oryzoideae</taxon>
        <taxon>Oryzeae</taxon>
        <taxon>Oryzinae</taxon>
        <taxon>Oryza</taxon>
        <taxon>Oryza sativa</taxon>
    </lineage>
</organism>
<dbReference type="InParanoid" id="A0A0P0VID0"/>